<name>A0A8H5LYV9_9AGAR</name>
<protein>
    <recommendedName>
        <fullName evidence="3">F-box domain-containing protein</fullName>
    </recommendedName>
</protein>
<reference evidence="1 2" key="1">
    <citation type="journal article" date="2020" name="ISME J.">
        <title>Uncovering the hidden diversity of litter-decomposition mechanisms in mushroom-forming fungi.</title>
        <authorList>
            <person name="Floudas D."/>
            <person name="Bentzer J."/>
            <person name="Ahren D."/>
            <person name="Johansson T."/>
            <person name="Persson P."/>
            <person name="Tunlid A."/>
        </authorList>
    </citation>
    <scope>NUCLEOTIDE SEQUENCE [LARGE SCALE GENOMIC DNA]</scope>
    <source>
        <strain evidence="1 2">CBS 661.87</strain>
    </source>
</reference>
<dbReference type="EMBL" id="JAACJP010000036">
    <property type="protein sequence ID" value="KAF5374439.1"/>
    <property type="molecule type" value="Genomic_DNA"/>
</dbReference>
<accession>A0A8H5LYV9</accession>
<evidence type="ECO:0000313" key="2">
    <source>
        <dbReference type="Proteomes" id="UP000565441"/>
    </source>
</evidence>
<dbReference type="Proteomes" id="UP000565441">
    <property type="component" value="Unassembled WGS sequence"/>
</dbReference>
<comment type="caution">
    <text evidence="1">The sequence shown here is derived from an EMBL/GenBank/DDBJ whole genome shotgun (WGS) entry which is preliminary data.</text>
</comment>
<dbReference type="OrthoDB" id="3051815at2759"/>
<proteinExistence type="predicted"/>
<dbReference type="AlphaFoldDB" id="A0A8H5LYV9"/>
<organism evidence="1 2">
    <name type="scientific">Tricholomella constricta</name>
    <dbReference type="NCBI Taxonomy" id="117010"/>
    <lineage>
        <taxon>Eukaryota</taxon>
        <taxon>Fungi</taxon>
        <taxon>Dikarya</taxon>
        <taxon>Basidiomycota</taxon>
        <taxon>Agaricomycotina</taxon>
        <taxon>Agaricomycetes</taxon>
        <taxon>Agaricomycetidae</taxon>
        <taxon>Agaricales</taxon>
        <taxon>Tricholomatineae</taxon>
        <taxon>Lyophyllaceae</taxon>
        <taxon>Tricholomella</taxon>
    </lineage>
</organism>
<keyword evidence="2" id="KW-1185">Reference proteome</keyword>
<gene>
    <name evidence="1" type="ORF">D9615_009104</name>
</gene>
<sequence>MDSPFLDRLNTNYNATAEEIHQIRQIISEALLERSRIDDEIEKLRRRQKEIDEYVGGHRTMVSPFRRLPVELIQRVFVHTLPPHNSVMSAKEAPMLLGRVCSSWRHVSLSTPLLWSSLHLRATVELGRDVSLQTRYGDAVAAWLSRSGVLPLSISFVESDEDDYASLFDTDRMERPSYLLNVLLGFSSRWQHLNFKLYRRYLDTFLRLSETDTPLLETVAFEITHPERYTGFDSISFLRTPSLKSVSINHSVCLMPPSLPVRWENLTKIHFEQNLTLEEAMIILRKCPYLIACALAMAFDEIVPDMVLEHAVHLPYLETLRVSAIPQLNANLLRYARNAARFFEPIHTPELRNFYLFASEGLSHSIITSFLERQKVDIHSFSFSIWPDQTVPLLESLELVPSLRLLHVHEDSWGELCPTLNEVFFAQITPTASATSEPYPLPYLEDVDFRLPELSEVTDETILRFILARTSGAPDGVSRLRRAHFTFGRLQGIDILPKLQPIIEEGLEIRLNYYLADIDYAPSVPFDPCSYMEYAESRDEWMPGFPSL</sequence>
<evidence type="ECO:0000313" key="1">
    <source>
        <dbReference type="EMBL" id="KAF5374439.1"/>
    </source>
</evidence>
<evidence type="ECO:0008006" key="3">
    <source>
        <dbReference type="Google" id="ProtNLM"/>
    </source>
</evidence>